<dbReference type="EMBL" id="JADGJQ010000002">
    <property type="protein sequence ID" value="KAJ3185134.1"/>
    <property type="molecule type" value="Genomic_DNA"/>
</dbReference>
<feature type="region of interest" description="Disordered" evidence="3">
    <location>
        <begin position="553"/>
        <end position="598"/>
    </location>
</feature>
<comment type="caution">
    <text evidence="4">The sequence shown here is derived from an EMBL/GenBank/DDBJ whole genome shotgun (WGS) entry which is preliminary data.</text>
</comment>
<feature type="region of interest" description="Disordered" evidence="3">
    <location>
        <begin position="86"/>
        <end position="129"/>
    </location>
</feature>
<dbReference type="Gene3D" id="3.80.10.10">
    <property type="entry name" value="Ribonuclease Inhibitor"/>
    <property type="match status" value="3"/>
</dbReference>
<keyword evidence="1" id="KW-0433">Leucine-rich repeat</keyword>
<dbReference type="InterPro" id="IPR001611">
    <property type="entry name" value="Leu-rich_rpt"/>
</dbReference>
<evidence type="ECO:0000256" key="2">
    <source>
        <dbReference type="ARBA" id="ARBA00022737"/>
    </source>
</evidence>
<evidence type="ECO:0000313" key="4">
    <source>
        <dbReference type="EMBL" id="KAJ3185134.1"/>
    </source>
</evidence>
<organism evidence="4 5">
    <name type="scientific">Geranomyces variabilis</name>
    <dbReference type="NCBI Taxonomy" id="109894"/>
    <lineage>
        <taxon>Eukaryota</taxon>
        <taxon>Fungi</taxon>
        <taxon>Fungi incertae sedis</taxon>
        <taxon>Chytridiomycota</taxon>
        <taxon>Chytridiomycota incertae sedis</taxon>
        <taxon>Chytridiomycetes</taxon>
        <taxon>Spizellomycetales</taxon>
        <taxon>Powellomycetaceae</taxon>
        <taxon>Geranomyces</taxon>
    </lineage>
</organism>
<dbReference type="AlphaFoldDB" id="A0AAD5XUV5"/>
<feature type="compositionally biased region" description="Low complexity" evidence="3">
    <location>
        <begin position="193"/>
        <end position="203"/>
    </location>
</feature>
<proteinExistence type="predicted"/>
<dbReference type="InterPro" id="IPR003591">
    <property type="entry name" value="Leu-rich_rpt_typical-subtyp"/>
</dbReference>
<evidence type="ECO:0000313" key="5">
    <source>
        <dbReference type="Proteomes" id="UP001212152"/>
    </source>
</evidence>
<dbReference type="SMART" id="SM00369">
    <property type="entry name" value="LRR_TYP"/>
    <property type="match status" value="6"/>
</dbReference>
<feature type="compositionally biased region" description="Pro residues" evidence="3">
    <location>
        <begin position="561"/>
        <end position="570"/>
    </location>
</feature>
<dbReference type="PROSITE" id="PS51450">
    <property type="entry name" value="LRR"/>
    <property type="match status" value="5"/>
</dbReference>
<feature type="region of interest" description="Disordered" evidence="3">
    <location>
        <begin position="144"/>
        <end position="235"/>
    </location>
</feature>
<feature type="compositionally biased region" description="Polar residues" evidence="3">
    <location>
        <begin position="176"/>
        <end position="185"/>
    </location>
</feature>
<dbReference type="SMART" id="SM00365">
    <property type="entry name" value="LRR_SD22"/>
    <property type="match status" value="5"/>
</dbReference>
<dbReference type="SUPFAM" id="SSF52058">
    <property type="entry name" value="L domain-like"/>
    <property type="match status" value="1"/>
</dbReference>
<feature type="region of interest" description="Disordered" evidence="3">
    <location>
        <begin position="1"/>
        <end position="45"/>
    </location>
</feature>
<sequence length="861" mass="94576">MLQASPASENGNQTKRASRIVSPVGIPMGLSGKRPQSAPNGGGHRASAPLRLDILWAAKPPIPYALRAVQMSEVTMQYMGSPSLIKHNKGRMVSKQLSKVSDSRKQGSRPSTAGSSRAHPTKNAWSPPPYLSIAPLTPCAAKNANPANPFPPSRGSSSATLCASPDDGAEEASPITRPSSSSLNRAGTPDVHSSPSRTSSTSSLNIRPLSASSGRSSVSHQSQQNLTSQAMNQPDLKSPGVMWIAKAEESLGWTPKKTNSLAAIYEVARPAEEQDGGRERLNLSRRSLTACLNLYQESKLRFLNYQNNQIVTMEHLNHLNNLVFLDFYNNQIEVISGLNALHSLRVLMLGRNKIKTISGLEALPKLDVLDLHSNQISAIENVRHLRELRVINLEDNLLTGTVSLAPLCTLSEINLRRNQISVVRDLQQLQSLRRLSLGANRITSFEDLSEVLKSESLCELSLDGNPLCRDGCFHRAFVINRIRSLKILDGRRVSEEERRTANKVARKESERLKEFERVATQRDERLRAVGNIRDRWEREMGLPRTLAGNGSVADIALPEPGWRPQPPNAPAPTGHAPRASSAGPLRGAHTGASSASSELVTIQSTETFYLELNSGTLTIYGDPASIIDRIDPLTVTKIAFYYVSIAKLGAVMPRLKRFPHLYSVSLSRNHLTRLKDVNHLALLRDIRELDIRADLNPAVSLPFFRSYAVFRLSHLPLKSLNGSPITVTDVHDAETMFGPLRKTVAKVPSSILWRTPDTSLPLGIRLNTLTADSANANTSATADRSYYESALRARACMPARQSPGTSVAREDFAHALVRTMIDRGVQARVRLEQFNDLWPRLVEDACLKGLLRLESDDAEKS</sequence>
<accession>A0AAD5XUV5</accession>
<name>A0AAD5XUV5_9FUNG</name>
<feature type="compositionally biased region" description="Low complexity" evidence="3">
    <location>
        <begin position="210"/>
        <end position="224"/>
    </location>
</feature>
<dbReference type="PANTHER" id="PTHR46652">
    <property type="entry name" value="LEUCINE-RICH REPEAT AND IQ DOMAIN-CONTAINING PROTEIN 1-RELATED"/>
    <property type="match status" value="1"/>
</dbReference>
<dbReference type="InterPro" id="IPR032675">
    <property type="entry name" value="LRR_dom_sf"/>
</dbReference>
<gene>
    <name evidence="4" type="primary">LRRC49</name>
    <name evidence="4" type="ORF">HDU87_002700</name>
</gene>
<dbReference type="InterPro" id="IPR050836">
    <property type="entry name" value="SDS22/Internalin_LRR"/>
</dbReference>
<protein>
    <submittedName>
        <fullName evidence="4">Leucine-rich repeat-containing protein 49</fullName>
    </submittedName>
</protein>
<keyword evidence="2" id="KW-0677">Repeat</keyword>
<evidence type="ECO:0000256" key="3">
    <source>
        <dbReference type="SAM" id="MobiDB-lite"/>
    </source>
</evidence>
<feature type="compositionally biased region" description="Polar residues" evidence="3">
    <location>
        <begin position="1"/>
        <end position="15"/>
    </location>
</feature>
<reference evidence="4" key="1">
    <citation type="submission" date="2020-05" db="EMBL/GenBank/DDBJ databases">
        <title>Phylogenomic resolution of chytrid fungi.</title>
        <authorList>
            <person name="Stajich J.E."/>
            <person name="Amses K."/>
            <person name="Simmons R."/>
            <person name="Seto K."/>
            <person name="Myers J."/>
            <person name="Bonds A."/>
            <person name="Quandt C.A."/>
            <person name="Barry K."/>
            <person name="Liu P."/>
            <person name="Grigoriev I."/>
            <person name="Longcore J.E."/>
            <person name="James T.Y."/>
        </authorList>
    </citation>
    <scope>NUCLEOTIDE SEQUENCE</scope>
    <source>
        <strain evidence="4">JEL0379</strain>
    </source>
</reference>
<dbReference type="Proteomes" id="UP001212152">
    <property type="component" value="Unassembled WGS sequence"/>
</dbReference>
<keyword evidence="5" id="KW-1185">Reference proteome</keyword>
<evidence type="ECO:0000256" key="1">
    <source>
        <dbReference type="ARBA" id="ARBA00022614"/>
    </source>
</evidence>
<dbReference type="Pfam" id="PF14580">
    <property type="entry name" value="LRR_9"/>
    <property type="match status" value="1"/>
</dbReference>
<dbReference type="Pfam" id="PF12799">
    <property type="entry name" value="LRR_4"/>
    <property type="match status" value="1"/>
</dbReference>
<dbReference type="InterPro" id="IPR025875">
    <property type="entry name" value="Leu-rich_rpt_4"/>
</dbReference>
<dbReference type="PANTHER" id="PTHR46652:SF3">
    <property type="entry name" value="LEUCINE-RICH REPEAT-CONTAINING PROTEIN 9"/>
    <property type="match status" value="1"/>
</dbReference>